<protein>
    <submittedName>
        <fullName evidence="1">Uncharacterized protein</fullName>
    </submittedName>
</protein>
<sequence length="213" mass="24999">MKYETTGVSAWSSDIEMSEKWTRGAVKWLIKKRWITVNTKKKYYRIISYKQLCKKLKLEPLAAVLFENDDYTDFKQFLSATLITDCLKIKKLMNRKNQSVSRMADTNMNWHFYSKDFHPLAISYIAKRLGICNSRANKIKKWAIESKMVFVKKNIPFLINSQGKKIGIEHLQAIKLSSPLIAGRLRTNGKYIKIVESDLLQSFIITRKKHYKH</sequence>
<proteinExistence type="predicted"/>
<dbReference type="Proteomes" id="UP000239068">
    <property type="component" value="Unassembled WGS sequence"/>
</dbReference>
<evidence type="ECO:0000313" key="1">
    <source>
        <dbReference type="EMBL" id="PQJ76553.1"/>
    </source>
</evidence>
<evidence type="ECO:0000313" key="2">
    <source>
        <dbReference type="Proteomes" id="UP000239068"/>
    </source>
</evidence>
<dbReference type="AlphaFoldDB" id="A0A2S7WG20"/>
<reference evidence="1 2" key="1">
    <citation type="submission" date="2016-12" db="EMBL/GenBank/DDBJ databases">
        <title>Trade-off between light-utilization and light-protection in marine flavobacteria.</title>
        <authorList>
            <person name="Kumagai Y."/>
            <person name="Yoshizawa S."/>
            <person name="Kogure K."/>
            <person name="Iwasaki W."/>
        </authorList>
    </citation>
    <scope>NUCLEOTIDE SEQUENCE [LARGE SCALE GENOMIC DNA]</scope>
    <source>
        <strain evidence="1 2">ATCC 43844</strain>
    </source>
</reference>
<accession>A0A2S7WG20</accession>
<comment type="caution">
    <text evidence="1">The sequence shown here is derived from an EMBL/GenBank/DDBJ whole genome shotgun (WGS) entry which is preliminary data.</text>
</comment>
<organism evidence="1 2">
    <name type="scientific">Polaribacter glomeratus</name>
    <dbReference type="NCBI Taxonomy" id="102"/>
    <lineage>
        <taxon>Bacteria</taxon>
        <taxon>Pseudomonadati</taxon>
        <taxon>Bacteroidota</taxon>
        <taxon>Flavobacteriia</taxon>
        <taxon>Flavobacteriales</taxon>
        <taxon>Flavobacteriaceae</taxon>
    </lineage>
</organism>
<dbReference type="EMBL" id="MSCM01000002">
    <property type="protein sequence ID" value="PQJ76553.1"/>
    <property type="molecule type" value="Genomic_DNA"/>
</dbReference>
<gene>
    <name evidence="1" type="ORF">BTO16_11675</name>
</gene>
<name>A0A2S7WG20_9FLAO</name>
<keyword evidence="2" id="KW-1185">Reference proteome</keyword>